<evidence type="ECO:0000256" key="1">
    <source>
        <dbReference type="SAM" id="MobiDB-lite"/>
    </source>
</evidence>
<feature type="region of interest" description="Disordered" evidence="1">
    <location>
        <begin position="1"/>
        <end position="30"/>
    </location>
</feature>
<dbReference type="AlphaFoldDB" id="A0A2M6W3G8"/>
<keyword evidence="2" id="KW-1133">Transmembrane helix</keyword>
<gene>
    <name evidence="3" type="ORF">COU31_03540</name>
</gene>
<evidence type="ECO:0000313" key="4">
    <source>
        <dbReference type="Proteomes" id="UP000231183"/>
    </source>
</evidence>
<evidence type="ECO:0008006" key="5">
    <source>
        <dbReference type="Google" id="ProtNLM"/>
    </source>
</evidence>
<feature type="transmembrane region" description="Helical" evidence="2">
    <location>
        <begin position="103"/>
        <end position="128"/>
    </location>
</feature>
<evidence type="ECO:0000256" key="2">
    <source>
        <dbReference type="SAM" id="Phobius"/>
    </source>
</evidence>
<comment type="caution">
    <text evidence="3">The sequence shown here is derived from an EMBL/GenBank/DDBJ whole genome shotgun (WGS) entry which is preliminary data.</text>
</comment>
<keyword evidence="2" id="KW-0812">Transmembrane</keyword>
<proteinExistence type="predicted"/>
<protein>
    <recommendedName>
        <fullName evidence="5">DUF11 domain-containing protein</fullName>
    </recommendedName>
</protein>
<dbReference type="EMBL" id="PFBX01000037">
    <property type="protein sequence ID" value="PIT87327.1"/>
    <property type="molecule type" value="Genomic_DNA"/>
</dbReference>
<evidence type="ECO:0000313" key="3">
    <source>
        <dbReference type="EMBL" id="PIT87327.1"/>
    </source>
</evidence>
<dbReference type="Proteomes" id="UP000231183">
    <property type="component" value="Unassembled WGS sequence"/>
</dbReference>
<accession>A0A2M6W3G8</accession>
<name>A0A2M6W3G8_9BACT</name>
<sequence>MPIESSPEFKTKKIFQKTMAKPTAKKKRVGAVKKISPAKKSVKNSKLPPIDSLDINEPTTKEPVIKSPIKNLNFEKQLTSIYEDNSGNMPNMKRIKVKKERPMLKFFSGLIIIVGLLAAVAWAGFFILPNTANFSEDKVSLQIKGPAQITLGATTTYAITYENNQATQLENAVLNITYPKGFLFVSSSLKAKNIGHNEWDIGIIKPNEKKTITIIGFTYQNEKEAESWRVFLTYQPQKYNYKAQKIATLSVKLTEFPFGLTVTGPKEAQANSDVEYTYKLENKNKAKVGLVYVKPTLDKNFYISTSSPTLDKNGRWPVDTSTTTAKNSYSFTIKGRYANTTQKQADMGADLIIVLPSDQSQTYILAQTKTSTNLSADSLTLSLNINDKSADFSAQPGDALVFKLSFKNGSIEELKNAQLELKIDAPSADNRSVMDWSNITDKYDGDITGAQLSSDIRRGNINWDKNKITKLSELIPNDTVEIQVNLPIRDISQFDLTKLKNYLIEASATLTYQNSARETKSLVSNPIKITINSDLEFETRATKSTTTNGQTHSIQWVLTNNFHELKDIKLTADLYGQADWKLNGIAPAGLASFNSSTKKITWTIDKMPLTTVNVLALPFTVTIQNPNPSQETLVSKVSLQAQDTVTGQTIQLTGEEIKL</sequence>
<reference evidence="4" key="1">
    <citation type="submission" date="2017-09" db="EMBL/GenBank/DDBJ databases">
        <title>Depth-based differentiation of microbial function through sediment-hosted aquifers and enrichment of novel symbionts in the deep terrestrial subsurface.</title>
        <authorList>
            <person name="Probst A.J."/>
            <person name="Ladd B."/>
            <person name="Jarett J.K."/>
            <person name="Geller-Mcgrath D.E."/>
            <person name="Sieber C.M.K."/>
            <person name="Emerson J.B."/>
            <person name="Anantharaman K."/>
            <person name="Thomas B.C."/>
            <person name="Malmstrom R."/>
            <person name="Stieglmeier M."/>
            <person name="Klingl A."/>
            <person name="Woyke T."/>
            <person name="Ryan C.M."/>
            <person name="Banfield J.F."/>
        </authorList>
    </citation>
    <scope>NUCLEOTIDE SEQUENCE [LARGE SCALE GENOMIC DNA]</scope>
</reference>
<keyword evidence="2" id="KW-0472">Membrane</keyword>
<organism evidence="3 4">
    <name type="scientific">Candidatus Magasanikbacteria bacterium CG10_big_fil_rev_8_21_14_0_10_40_10</name>
    <dbReference type="NCBI Taxonomy" id="1974648"/>
    <lineage>
        <taxon>Bacteria</taxon>
        <taxon>Candidatus Magasanikiibacteriota</taxon>
    </lineage>
</organism>